<dbReference type="InterPro" id="IPR000160">
    <property type="entry name" value="GGDEF_dom"/>
</dbReference>
<evidence type="ECO:0000313" key="2">
    <source>
        <dbReference type="EMBL" id="TDN47734.1"/>
    </source>
</evidence>
<dbReference type="Pfam" id="PF13426">
    <property type="entry name" value="PAS_9"/>
    <property type="match status" value="2"/>
</dbReference>
<protein>
    <submittedName>
        <fullName evidence="2">Diguanylate cyclase (GGDEF)-like protein</fullName>
    </submittedName>
</protein>
<gene>
    <name evidence="2" type="ORF">C7389_11843</name>
</gene>
<keyword evidence="3" id="KW-1185">Reference proteome</keyword>
<dbReference type="PANTHER" id="PTHR44757">
    <property type="entry name" value="DIGUANYLATE CYCLASE DGCP"/>
    <property type="match status" value="1"/>
</dbReference>
<proteinExistence type="predicted"/>
<dbReference type="InterPro" id="IPR029787">
    <property type="entry name" value="Nucleotide_cyclase"/>
</dbReference>
<name>A0A4R6DSV0_9RHOO</name>
<dbReference type="Pfam" id="PF00990">
    <property type="entry name" value="GGDEF"/>
    <property type="match status" value="1"/>
</dbReference>
<dbReference type="PANTHER" id="PTHR44757:SF2">
    <property type="entry name" value="BIOFILM ARCHITECTURE MAINTENANCE PROTEIN MBAA"/>
    <property type="match status" value="1"/>
</dbReference>
<dbReference type="CDD" id="cd01949">
    <property type="entry name" value="GGDEF"/>
    <property type="match status" value="1"/>
</dbReference>
<evidence type="ECO:0000259" key="1">
    <source>
        <dbReference type="PROSITE" id="PS50887"/>
    </source>
</evidence>
<dbReference type="EMBL" id="SNVV01000018">
    <property type="protein sequence ID" value="TDN47734.1"/>
    <property type="molecule type" value="Genomic_DNA"/>
</dbReference>
<reference evidence="2 3" key="1">
    <citation type="submission" date="2019-03" db="EMBL/GenBank/DDBJ databases">
        <title>Genomic Encyclopedia of Type Strains, Phase IV (KMG-IV): sequencing the most valuable type-strain genomes for metagenomic binning, comparative biology and taxonomic classification.</title>
        <authorList>
            <person name="Goeker M."/>
        </authorList>
    </citation>
    <scope>NUCLEOTIDE SEQUENCE [LARGE SCALE GENOMIC DNA]</scope>
    <source>
        <strain evidence="2 3">DSM 12121</strain>
    </source>
</reference>
<dbReference type="AlphaFoldDB" id="A0A4R6DSV0"/>
<dbReference type="InterPro" id="IPR035965">
    <property type="entry name" value="PAS-like_dom_sf"/>
</dbReference>
<dbReference type="OrthoDB" id="9812260at2"/>
<accession>A0A4R6DSV0</accession>
<dbReference type="InterPro" id="IPR000014">
    <property type="entry name" value="PAS"/>
</dbReference>
<dbReference type="NCBIfam" id="TIGR00254">
    <property type="entry name" value="GGDEF"/>
    <property type="match status" value="1"/>
</dbReference>
<dbReference type="InterPro" id="IPR043128">
    <property type="entry name" value="Rev_trsase/Diguanyl_cyclase"/>
</dbReference>
<evidence type="ECO:0000313" key="3">
    <source>
        <dbReference type="Proteomes" id="UP000295129"/>
    </source>
</evidence>
<dbReference type="Gene3D" id="3.30.450.20">
    <property type="entry name" value="PAS domain"/>
    <property type="match status" value="2"/>
</dbReference>
<feature type="domain" description="GGDEF" evidence="1">
    <location>
        <begin position="361"/>
        <end position="492"/>
    </location>
</feature>
<organism evidence="2 3">
    <name type="scientific">Azoarcus indigens</name>
    <dbReference type="NCBI Taxonomy" id="29545"/>
    <lineage>
        <taxon>Bacteria</taxon>
        <taxon>Pseudomonadati</taxon>
        <taxon>Pseudomonadota</taxon>
        <taxon>Betaproteobacteria</taxon>
        <taxon>Rhodocyclales</taxon>
        <taxon>Zoogloeaceae</taxon>
        <taxon>Azoarcus</taxon>
    </lineage>
</organism>
<sequence>MSTSPRVSPVSTHDVNFHDLFQLAPISLWLEDFSAIKALFDDWRSAGIADIDAYFAAFPEQVEACSAAIRVLDVNQRTLQMFGARDLAHLVANLGAVFRDDMHDQHARDMAALWKGHAGFNSQSVNYALDGRRIDVQVNARILPGHEHDWKRVMISLEDISDKVSAQRGLKFSEQYARGLFEHSPVSLWVENFSGVRHLLQGVRDAGITDFRVFLDVHPDFVSRCIQEIQVIDVNQQTLTLFGARSKEELLANLDKVFRDDMLEHFTGQLLDLWNGKLMHQRETVNYALGGSEVNVFLQFSVLPGHEDSWDRVLIALTDITARKKAEAYLEFLGRHDALTKLYNRAYYDEELMRLARKGPYPISVVIADLNGLKTSNDTMGHAAGDGLLRRAGEVLKKAVGDGVCAARIGGDEFAVLLPGVDERGVQEVVNRINAVTTLNNQFYTGAPLSFSLGVGTCGQDQPLSKAIHTADAQMYAVKREFYATEGKDRRH</sequence>
<dbReference type="Proteomes" id="UP000295129">
    <property type="component" value="Unassembled WGS sequence"/>
</dbReference>
<dbReference type="SUPFAM" id="SSF55785">
    <property type="entry name" value="PYP-like sensor domain (PAS domain)"/>
    <property type="match status" value="2"/>
</dbReference>
<dbReference type="SMART" id="SM00267">
    <property type="entry name" value="GGDEF"/>
    <property type="match status" value="1"/>
</dbReference>
<dbReference type="PROSITE" id="PS50887">
    <property type="entry name" value="GGDEF"/>
    <property type="match status" value="1"/>
</dbReference>
<dbReference type="RefSeq" id="WP_133594030.1">
    <property type="nucleotide sequence ID" value="NZ_SNVV01000018.1"/>
</dbReference>
<comment type="caution">
    <text evidence="2">The sequence shown here is derived from an EMBL/GenBank/DDBJ whole genome shotgun (WGS) entry which is preliminary data.</text>
</comment>
<dbReference type="Gene3D" id="3.30.70.270">
    <property type="match status" value="1"/>
</dbReference>
<dbReference type="SUPFAM" id="SSF55073">
    <property type="entry name" value="Nucleotide cyclase"/>
    <property type="match status" value="1"/>
</dbReference>
<dbReference type="InterPro" id="IPR052155">
    <property type="entry name" value="Biofilm_reg_signaling"/>
</dbReference>